<feature type="compositionally biased region" description="Polar residues" evidence="1">
    <location>
        <begin position="47"/>
        <end position="64"/>
    </location>
</feature>
<dbReference type="AlphaFoldDB" id="A0A2P9DG16"/>
<dbReference type="Proteomes" id="UP000240500">
    <property type="component" value="Chromosome 11"/>
</dbReference>
<organism evidence="2 3">
    <name type="scientific">Plasmodium reichenowi</name>
    <dbReference type="NCBI Taxonomy" id="5854"/>
    <lineage>
        <taxon>Eukaryota</taxon>
        <taxon>Sar</taxon>
        <taxon>Alveolata</taxon>
        <taxon>Apicomplexa</taxon>
        <taxon>Aconoidasida</taxon>
        <taxon>Haemosporida</taxon>
        <taxon>Plasmodiidae</taxon>
        <taxon>Plasmodium</taxon>
        <taxon>Plasmodium (Laverania)</taxon>
    </lineage>
</organism>
<evidence type="ECO:0000313" key="2">
    <source>
        <dbReference type="EMBL" id="SOV79968.1"/>
    </source>
</evidence>
<gene>
    <name evidence="2" type="ORF">PRG01_1100100</name>
</gene>
<proteinExistence type="predicted"/>
<dbReference type="NCBIfam" id="TIGR01609">
    <property type="entry name" value="PF_unchar_267"/>
    <property type="match status" value="1"/>
</dbReference>
<sequence>MFYRNINKYGIKNQLYQHNIETRYDRILTEHAEHLWKNNFSLVVNTSQNNPSNLKDHVSSNQSTEEIKKTNELITNLSKLWKDMIKNTEE</sequence>
<protein>
    <submittedName>
        <fullName evidence="2">Uncharacterized protein</fullName>
    </submittedName>
</protein>
<name>A0A2P9DG16_PLARE</name>
<evidence type="ECO:0000256" key="1">
    <source>
        <dbReference type="SAM" id="MobiDB-lite"/>
    </source>
</evidence>
<dbReference type="OrthoDB" id="376832at2759"/>
<feature type="region of interest" description="Disordered" evidence="1">
    <location>
        <begin position="47"/>
        <end position="66"/>
    </location>
</feature>
<reference evidence="2 3" key="1">
    <citation type="submission" date="2016-09" db="EMBL/GenBank/DDBJ databases">
        <authorList>
            <consortium name="Pathogen Informatics"/>
        </authorList>
    </citation>
    <scope>NUCLEOTIDE SEQUENCE [LARGE SCALE GENOMIC DNA]</scope>
</reference>
<accession>A0A2P9DG16</accession>
<dbReference type="Pfam" id="PF09688">
    <property type="entry name" value="Wx5_PLAF3D7"/>
    <property type="match status" value="1"/>
</dbReference>
<dbReference type="VEuPathDB" id="PlasmoDB:PRG01_1100100"/>
<dbReference type="InterPro" id="IPR006496">
    <property type="entry name" value="CHP01606_Plasmodium_spp"/>
</dbReference>
<evidence type="ECO:0000313" key="3">
    <source>
        <dbReference type="Proteomes" id="UP000240500"/>
    </source>
</evidence>
<dbReference type="EMBL" id="LT969574">
    <property type="protein sequence ID" value="SOV79968.1"/>
    <property type="molecule type" value="Genomic_DNA"/>
</dbReference>